<dbReference type="Gene3D" id="1.10.238.10">
    <property type="entry name" value="EF-hand"/>
    <property type="match status" value="1"/>
</dbReference>
<dbReference type="InterPro" id="IPR035952">
    <property type="entry name" value="Rhomboid-like_sf"/>
</dbReference>
<evidence type="ECO:0000256" key="3">
    <source>
        <dbReference type="ARBA" id="ARBA00022692"/>
    </source>
</evidence>
<feature type="transmembrane region" description="Helical" evidence="7">
    <location>
        <begin position="304"/>
        <end position="325"/>
    </location>
</feature>
<dbReference type="InterPro" id="IPR022764">
    <property type="entry name" value="Peptidase_S54_rhomboid_dom"/>
</dbReference>
<dbReference type="Pfam" id="PF13499">
    <property type="entry name" value="EF-hand_7"/>
    <property type="match status" value="1"/>
</dbReference>
<evidence type="ECO:0000256" key="7">
    <source>
        <dbReference type="SAM" id="Phobius"/>
    </source>
</evidence>
<feature type="domain" description="EF-hand" evidence="8">
    <location>
        <begin position="54"/>
        <end position="89"/>
    </location>
</feature>
<keyword evidence="9" id="KW-1185">Reference proteome</keyword>
<evidence type="ECO:0000259" key="8">
    <source>
        <dbReference type="PROSITE" id="PS50222"/>
    </source>
</evidence>
<reference evidence="9" key="1">
    <citation type="journal article" date="2013" name="Genetics">
        <title>The draft genome and transcriptome of Panagrellus redivivus are shaped by the harsh demands of a free-living lifestyle.</title>
        <authorList>
            <person name="Srinivasan J."/>
            <person name="Dillman A.R."/>
            <person name="Macchietto M.G."/>
            <person name="Heikkinen L."/>
            <person name="Lakso M."/>
            <person name="Fracchia K.M."/>
            <person name="Antoshechkin I."/>
            <person name="Mortazavi A."/>
            <person name="Wong G."/>
            <person name="Sternberg P.W."/>
        </authorList>
    </citation>
    <scope>NUCLEOTIDE SEQUENCE [LARGE SCALE GENOMIC DNA]</scope>
    <source>
        <strain evidence="9">MT8872</strain>
    </source>
</reference>
<dbReference type="Gene3D" id="1.20.1540.10">
    <property type="entry name" value="Rhomboid-like"/>
    <property type="match status" value="1"/>
</dbReference>
<name>A0A7E4W3G3_PANRE</name>
<sequence>MQDPPENEEADQNQDVDAPADAPPPKKTKAQPPAKSPLQKRPSAAELKHCDNSEECESWWDFFKNIDHDHDGYVPIQDMKIAVTRNRHFFGINEDQVEKLVLKCDKNKDMMIEFPEFCEMMCLVKKQRFRRATIQYTNAVLPKNRQAKNTNYLVHYTCWPPPIFISLITILEITFYFYYAVGTVDGLKSDRPAPIDNEFALNPHSKWQVWRYLTYVLLHNGYIHIISNLVMQVLLGLSLELVHNGARIAAIYFAGAITGGLLFFIFDPKTYLVGASAGVYSLISAHLADVFLNWSEMPFRWIRIVFFGVWVIADFGYAIYSRYFAKIPTKVAVMGHLGGAITGVLLGVVVLRNLQLKLWERIAWWICLAIYVVFVVACAICVACGFSIDVPVKNATSSG</sequence>
<dbReference type="WBParaSite" id="Pan_g6358.t1">
    <property type="protein sequence ID" value="Pan_g6358.t1"/>
    <property type="gene ID" value="Pan_g6358"/>
</dbReference>
<dbReference type="InterPro" id="IPR051739">
    <property type="entry name" value="Rhomboid_IM_Serine_Proteases"/>
</dbReference>
<dbReference type="CDD" id="cd00051">
    <property type="entry name" value="EFh"/>
    <property type="match status" value="1"/>
</dbReference>
<dbReference type="GO" id="GO:0016020">
    <property type="term" value="C:membrane"/>
    <property type="evidence" value="ECO:0007669"/>
    <property type="project" value="UniProtKB-SubCell"/>
</dbReference>
<dbReference type="PROSITE" id="PS50222">
    <property type="entry name" value="EF_HAND_2"/>
    <property type="match status" value="2"/>
</dbReference>
<comment type="similarity">
    <text evidence="2">Belongs to the peptidase S54 family.</text>
</comment>
<accession>A0A7E4W3G3</accession>
<feature type="transmembrane region" description="Helical" evidence="7">
    <location>
        <begin position="272"/>
        <end position="292"/>
    </location>
</feature>
<dbReference type="GO" id="GO:0005509">
    <property type="term" value="F:calcium ion binding"/>
    <property type="evidence" value="ECO:0007669"/>
    <property type="project" value="InterPro"/>
</dbReference>
<keyword evidence="5 7" id="KW-0472">Membrane</keyword>
<dbReference type="InterPro" id="IPR011992">
    <property type="entry name" value="EF-hand-dom_pair"/>
</dbReference>
<feature type="region of interest" description="Disordered" evidence="6">
    <location>
        <begin position="1"/>
        <end position="47"/>
    </location>
</feature>
<feature type="transmembrane region" description="Helical" evidence="7">
    <location>
        <begin position="249"/>
        <end position="266"/>
    </location>
</feature>
<evidence type="ECO:0000256" key="6">
    <source>
        <dbReference type="SAM" id="MobiDB-lite"/>
    </source>
</evidence>
<dbReference type="InterPro" id="IPR002048">
    <property type="entry name" value="EF_hand_dom"/>
</dbReference>
<evidence type="ECO:0000313" key="9">
    <source>
        <dbReference type="Proteomes" id="UP000492821"/>
    </source>
</evidence>
<evidence type="ECO:0000256" key="2">
    <source>
        <dbReference type="ARBA" id="ARBA00009045"/>
    </source>
</evidence>
<feature type="transmembrane region" description="Helical" evidence="7">
    <location>
        <begin position="363"/>
        <end position="388"/>
    </location>
</feature>
<feature type="transmembrane region" description="Helical" evidence="7">
    <location>
        <begin position="153"/>
        <end position="179"/>
    </location>
</feature>
<feature type="transmembrane region" description="Helical" evidence="7">
    <location>
        <begin position="331"/>
        <end position="351"/>
    </location>
</feature>
<keyword evidence="4 7" id="KW-1133">Transmembrane helix</keyword>
<evidence type="ECO:0000256" key="1">
    <source>
        <dbReference type="ARBA" id="ARBA00004141"/>
    </source>
</evidence>
<evidence type="ECO:0000256" key="5">
    <source>
        <dbReference type="ARBA" id="ARBA00023136"/>
    </source>
</evidence>
<dbReference type="Proteomes" id="UP000492821">
    <property type="component" value="Unassembled WGS sequence"/>
</dbReference>
<reference evidence="10" key="2">
    <citation type="submission" date="2020-10" db="UniProtKB">
        <authorList>
            <consortium name="WormBaseParasite"/>
        </authorList>
    </citation>
    <scope>IDENTIFICATION</scope>
</reference>
<feature type="compositionally biased region" description="Acidic residues" evidence="6">
    <location>
        <begin position="1"/>
        <end position="14"/>
    </location>
</feature>
<keyword evidence="3 7" id="KW-0812">Transmembrane</keyword>
<dbReference type="PANTHER" id="PTHR45840:SF2">
    <property type="entry name" value="PROTEIN RHOMBOID-RELATED"/>
    <property type="match status" value="1"/>
</dbReference>
<feature type="transmembrane region" description="Helical" evidence="7">
    <location>
        <begin position="221"/>
        <end position="242"/>
    </location>
</feature>
<proteinExistence type="inferred from homology"/>
<feature type="domain" description="EF-hand" evidence="8">
    <location>
        <begin position="92"/>
        <end position="127"/>
    </location>
</feature>
<organism evidence="9 10">
    <name type="scientific">Panagrellus redivivus</name>
    <name type="common">Microworm</name>
    <dbReference type="NCBI Taxonomy" id="6233"/>
    <lineage>
        <taxon>Eukaryota</taxon>
        <taxon>Metazoa</taxon>
        <taxon>Ecdysozoa</taxon>
        <taxon>Nematoda</taxon>
        <taxon>Chromadorea</taxon>
        <taxon>Rhabditida</taxon>
        <taxon>Tylenchina</taxon>
        <taxon>Panagrolaimomorpha</taxon>
        <taxon>Panagrolaimoidea</taxon>
        <taxon>Panagrolaimidae</taxon>
        <taxon>Panagrellus</taxon>
    </lineage>
</organism>
<dbReference type="SUPFAM" id="SSF144091">
    <property type="entry name" value="Rhomboid-like"/>
    <property type="match status" value="1"/>
</dbReference>
<evidence type="ECO:0000256" key="4">
    <source>
        <dbReference type="ARBA" id="ARBA00022989"/>
    </source>
</evidence>
<dbReference type="Pfam" id="PF01694">
    <property type="entry name" value="Rhomboid"/>
    <property type="match status" value="1"/>
</dbReference>
<dbReference type="PANTHER" id="PTHR45840">
    <property type="entry name" value="RHOMBOID-RELATED PROTEIN"/>
    <property type="match status" value="1"/>
</dbReference>
<dbReference type="AlphaFoldDB" id="A0A7E4W3G3"/>
<comment type="subcellular location">
    <subcellularLocation>
        <location evidence="1">Membrane</location>
        <topology evidence="1">Multi-pass membrane protein</topology>
    </subcellularLocation>
</comment>
<dbReference type="SUPFAM" id="SSF47473">
    <property type="entry name" value="EF-hand"/>
    <property type="match status" value="1"/>
</dbReference>
<protein>
    <submittedName>
        <fullName evidence="10">Rhomboid protease</fullName>
    </submittedName>
</protein>
<evidence type="ECO:0000313" key="10">
    <source>
        <dbReference type="WBParaSite" id="Pan_g6358.t1"/>
    </source>
</evidence>
<dbReference type="GO" id="GO:0004252">
    <property type="term" value="F:serine-type endopeptidase activity"/>
    <property type="evidence" value="ECO:0007669"/>
    <property type="project" value="InterPro"/>
</dbReference>